<evidence type="ECO:0000313" key="3">
    <source>
        <dbReference type="Proteomes" id="UP000606044"/>
    </source>
</evidence>
<feature type="transmembrane region" description="Helical" evidence="1">
    <location>
        <begin position="12"/>
        <end position="39"/>
    </location>
</feature>
<reference evidence="2" key="1">
    <citation type="journal article" date="2014" name="Int. J. Syst. Evol. Microbiol.">
        <title>Complete genome sequence of Corynebacterium casei LMG S-19264T (=DSM 44701T), isolated from a smear-ripened cheese.</title>
        <authorList>
            <consortium name="US DOE Joint Genome Institute (JGI-PGF)"/>
            <person name="Walter F."/>
            <person name="Albersmeier A."/>
            <person name="Kalinowski J."/>
            <person name="Ruckert C."/>
        </authorList>
    </citation>
    <scope>NUCLEOTIDE SEQUENCE</scope>
    <source>
        <strain evidence="2">CCM 7897</strain>
    </source>
</reference>
<gene>
    <name evidence="2" type="ORF">GCM10007301_27120</name>
</gene>
<feature type="transmembrane region" description="Helical" evidence="1">
    <location>
        <begin position="45"/>
        <end position="65"/>
    </location>
</feature>
<sequence>MSLLRGALNTFLDIAGGMLGHALVLLALLVLGGVLFFGWEDWTLVNLSIIAATLGVLALGCALVWRSMR</sequence>
<dbReference type="AlphaFoldDB" id="A0A917C1D3"/>
<keyword evidence="1" id="KW-0472">Membrane</keyword>
<keyword evidence="3" id="KW-1185">Reference proteome</keyword>
<dbReference type="Proteomes" id="UP000606044">
    <property type="component" value="Unassembled WGS sequence"/>
</dbReference>
<organism evidence="2 3">
    <name type="scientific">Azorhizobium oxalatiphilum</name>
    <dbReference type="NCBI Taxonomy" id="980631"/>
    <lineage>
        <taxon>Bacteria</taxon>
        <taxon>Pseudomonadati</taxon>
        <taxon>Pseudomonadota</taxon>
        <taxon>Alphaproteobacteria</taxon>
        <taxon>Hyphomicrobiales</taxon>
        <taxon>Xanthobacteraceae</taxon>
        <taxon>Azorhizobium</taxon>
    </lineage>
</organism>
<comment type="caution">
    <text evidence="2">The sequence shown here is derived from an EMBL/GenBank/DDBJ whole genome shotgun (WGS) entry which is preliminary data.</text>
</comment>
<keyword evidence="1" id="KW-0812">Transmembrane</keyword>
<accession>A0A917C1D3</accession>
<keyword evidence="1" id="KW-1133">Transmembrane helix</keyword>
<name>A0A917C1D3_9HYPH</name>
<proteinExistence type="predicted"/>
<dbReference type="EMBL" id="BMCT01000003">
    <property type="protein sequence ID" value="GGF66000.1"/>
    <property type="molecule type" value="Genomic_DNA"/>
</dbReference>
<protein>
    <submittedName>
        <fullName evidence="2">Uncharacterized protein</fullName>
    </submittedName>
</protein>
<evidence type="ECO:0000313" key="2">
    <source>
        <dbReference type="EMBL" id="GGF66000.1"/>
    </source>
</evidence>
<reference evidence="2" key="2">
    <citation type="submission" date="2020-09" db="EMBL/GenBank/DDBJ databases">
        <authorList>
            <person name="Sun Q."/>
            <person name="Sedlacek I."/>
        </authorList>
    </citation>
    <scope>NUCLEOTIDE SEQUENCE</scope>
    <source>
        <strain evidence="2">CCM 7897</strain>
    </source>
</reference>
<dbReference type="RefSeq" id="WP_188579344.1">
    <property type="nucleotide sequence ID" value="NZ_BMCT01000003.1"/>
</dbReference>
<evidence type="ECO:0000256" key="1">
    <source>
        <dbReference type="SAM" id="Phobius"/>
    </source>
</evidence>